<name>A0A2M7RHX1_9BACT</name>
<sequence>MFKKVTSIAMFLALFLLISGFGGCGKKAAEKTAEEATERALESSTGGQADVDISDNTVTVNTNAGSYQVGGNVDLPSDFPDDVYVVDGTITAAITSVENKGYTVSIETTQSVNDLKTLYEQKLADEGWTVNLTMTYEGGASVGGEKGNRIVSIGINPSEEGKTTVVVTTSETNY</sequence>
<organism evidence="2 3">
    <name type="scientific">Candidatus Kerfeldbacteria bacterium CG_4_10_14_0_8_um_filter_42_10</name>
    <dbReference type="NCBI Taxonomy" id="2014248"/>
    <lineage>
        <taxon>Bacteria</taxon>
        <taxon>Candidatus Kerfeldiibacteriota</taxon>
    </lineage>
</organism>
<dbReference type="AlphaFoldDB" id="A0A2M7RHX1"/>
<gene>
    <name evidence="2" type="ORF">COY66_04270</name>
</gene>
<feature type="chain" id="PRO_5014734236" description="Lipoprotein" evidence="1">
    <location>
        <begin position="29"/>
        <end position="174"/>
    </location>
</feature>
<evidence type="ECO:0008006" key="4">
    <source>
        <dbReference type="Google" id="ProtNLM"/>
    </source>
</evidence>
<dbReference type="PROSITE" id="PS51257">
    <property type="entry name" value="PROKAR_LIPOPROTEIN"/>
    <property type="match status" value="1"/>
</dbReference>
<reference evidence="2 3" key="1">
    <citation type="submission" date="2017-09" db="EMBL/GenBank/DDBJ databases">
        <title>Depth-based differentiation of microbial function through sediment-hosted aquifers and enrichment of novel symbionts in the deep terrestrial subsurface.</title>
        <authorList>
            <person name="Probst A.J."/>
            <person name="Ladd B."/>
            <person name="Jarett J.K."/>
            <person name="Geller-Mcgrath D.E."/>
            <person name="Sieber C.M."/>
            <person name="Emerson J.B."/>
            <person name="Anantharaman K."/>
            <person name="Thomas B.C."/>
            <person name="Malmstrom R."/>
            <person name="Stieglmeier M."/>
            <person name="Klingl A."/>
            <person name="Woyke T."/>
            <person name="Ryan C.M."/>
            <person name="Banfield J.F."/>
        </authorList>
    </citation>
    <scope>NUCLEOTIDE SEQUENCE [LARGE SCALE GENOMIC DNA]</scope>
    <source>
        <strain evidence="2">CG_4_10_14_0_8_um_filter_42_10</strain>
    </source>
</reference>
<comment type="caution">
    <text evidence="2">The sequence shown here is derived from an EMBL/GenBank/DDBJ whole genome shotgun (WGS) entry which is preliminary data.</text>
</comment>
<keyword evidence="1" id="KW-0732">Signal</keyword>
<proteinExistence type="predicted"/>
<dbReference type="Proteomes" id="UP000230779">
    <property type="component" value="Unassembled WGS sequence"/>
</dbReference>
<evidence type="ECO:0000313" key="2">
    <source>
        <dbReference type="EMBL" id="PIY96333.1"/>
    </source>
</evidence>
<evidence type="ECO:0000256" key="1">
    <source>
        <dbReference type="SAM" id="SignalP"/>
    </source>
</evidence>
<evidence type="ECO:0000313" key="3">
    <source>
        <dbReference type="Proteomes" id="UP000230779"/>
    </source>
</evidence>
<feature type="signal peptide" evidence="1">
    <location>
        <begin position="1"/>
        <end position="28"/>
    </location>
</feature>
<dbReference type="EMBL" id="PFMD01000051">
    <property type="protein sequence ID" value="PIY96333.1"/>
    <property type="molecule type" value="Genomic_DNA"/>
</dbReference>
<accession>A0A2M7RHX1</accession>
<protein>
    <recommendedName>
        <fullName evidence="4">Lipoprotein</fullName>
    </recommendedName>
</protein>